<dbReference type="OrthoDB" id="9780884at2"/>
<dbReference type="PANTHER" id="PTHR31302">
    <property type="entry name" value="TRANSMEMBRANE PROTEIN WITH METALLOPHOSPHOESTERASE DOMAIN-RELATED"/>
    <property type="match status" value="1"/>
</dbReference>
<keyword evidence="3" id="KW-1185">Reference proteome</keyword>
<dbReference type="AlphaFoldDB" id="W9GFL8"/>
<dbReference type="EMBL" id="AWQS01000159">
    <property type="protein sequence ID" value="EWT04991.1"/>
    <property type="molecule type" value="Genomic_DNA"/>
</dbReference>
<dbReference type="Gene3D" id="3.60.21.10">
    <property type="match status" value="1"/>
</dbReference>
<organism evidence="2 3">
    <name type="scientific">Intrasporangium chromatireducens Q5-1</name>
    <dbReference type="NCBI Taxonomy" id="584657"/>
    <lineage>
        <taxon>Bacteria</taxon>
        <taxon>Bacillati</taxon>
        <taxon>Actinomycetota</taxon>
        <taxon>Actinomycetes</taxon>
        <taxon>Micrococcales</taxon>
        <taxon>Intrasporangiaceae</taxon>
        <taxon>Intrasporangium</taxon>
    </lineage>
</organism>
<dbReference type="GO" id="GO:0009245">
    <property type="term" value="P:lipid A biosynthetic process"/>
    <property type="evidence" value="ECO:0007669"/>
    <property type="project" value="TreeGrafter"/>
</dbReference>
<accession>W9GFL8</accession>
<dbReference type="Pfam" id="PF00149">
    <property type="entry name" value="Metallophos"/>
    <property type="match status" value="1"/>
</dbReference>
<comment type="caution">
    <text evidence="2">The sequence shown here is derived from an EMBL/GenBank/DDBJ whole genome shotgun (WGS) entry which is preliminary data.</text>
</comment>
<dbReference type="InterPro" id="IPR029052">
    <property type="entry name" value="Metallo-depent_PP-like"/>
</dbReference>
<feature type="domain" description="Calcineurin-like phosphoesterase" evidence="1">
    <location>
        <begin position="47"/>
        <end position="233"/>
    </location>
</feature>
<evidence type="ECO:0000313" key="3">
    <source>
        <dbReference type="Proteomes" id="UP000019494"/>
    </source>
</evidence>
<dbReference type="PANTHER" id="PTHR31302:SF20">
    <property type="entry name" value="CONSERVED PROTEIN"/>
    <property type="match status" value="1"/>
</dbReference>
<dbReference type="PATRIC" id="fig|584657.3.peg.3125"/>
<name>W9GFL8_9MICO</name>
<dbReference type="SUPFAM" id="SSF56300">
    <property type="entry name" value="Metallo-dependent phosphatases"/>
    <property type="match status" value="1"/>
</dbReference>
<dbReference type="InterPro" id="IPR051158">
    <property type="entry name" value="Metallophosphoesterase_sf"/>
</dbReference>
<sequence>MHAVTKTALGSFGAALGVLGWASLVERNAFRLRRVTVPVLPPGSPSLRVLHVSDLHLLPRQRWKAEWVKELASLDPDLVIDTGDNLASYDAVPAVLDAFEWLLDRPGVFVLGSNDYFGPSVKNPLKYLWHRGPVRGRAPAPRLPVESLVAGLESRGWVNLTNRRASVELQGLRVDFVGVDDPHLRYDRLDLVRGPASGDAALTIGVTHAPYQRVLDAFAADGARLVIAGHTHGGQVCLPGHGALVTNCDLDTSRVKGLSRWWVGAGHGRGAPVLPSSAAPDDAAWLHVSAGLGTSPTAPVRLACRPEATLLTLVAAEPAG</sequence>
<gene>
    <name evidence="2" type="ORF">N864_08135</name>
</gene>
<evidence type="ECO:0000259" key="1">
    <source>
        <dbReference type="Pfam" id="PF00149"/>
    </source>
</evidence>
<dbReference type="GO" id="GO:0008758">
    <property type="term" value="F:UDP-2,3-diacylglucosamine hydrolase activity"/>
    <property type="evidence" value="ECO:0007669"/>
    <property type="project" value="TreeGrafter"/>
</dbReference>
<dbReference type="RefSeq" id="WP_034718872.1">
    <property type="nucleotide sequence ID" value="NZ_AWQS01000159.1"/>
</dbReference>
<dbReference type="Proteomes" id="UP000019494">
    <property type="component" value="Unassembled WGS sequence"/>
</dbReference>
<proteinExistence type="predicted"/>
<reference evidence="3" key="1">
    <citation type="submission" date="2013-08" db="EMBL/GenBank/DDBJ databases">
        <title>Intrasporangium oryzae NRRL B-24470.</title>
        <authorList>
            <person name="Liu H."/>
            <person name="Wang G."/>
        </authorList>
    </citation>
    <scope>NUCLEOTIDE SEQUENCE [LARGE SCALE GENOMIC DNA]</scope>
    <source>
        <strain evidence="3">Q5-1</strain>
    </source>
</reference>
<protein>
    <submittedName>
        <fullName evidence="2">Metallophosphoesterase</fullName>
    </submittedName>
</protein>
<evidence type="ECO:0000313" key="2">
    <source>
        <dbReference type="EMBL" id="EWT04991.1"/>
    </source>
</evidence>
<dbReference type="GO" id="GO:0016020">
    <property type="term" value="C:membrane"/>
    <property type="evidence" value="ECO:0007669"/>
    <property type="project" value="GOC"/>
</dbReference>
<dbReference type="InterPro" id="IPR004843">
    <property type="entry name" value="Calcineurin-like_PHP"/>
</dbReference>